<feature type="coiled-coil region" evidence="2">
    <location>
        <begin position="93"/>
        <end position="165"/>
    </location>
</feature>
<dbReference type="Gene3D" id="2.40.50.100">
    <property type="match status" value="1"/>
</dbReference>
<dbReference type="GO" id="GO:0015562">
    <property type="term" value="F:efflux transmembrane transporter activity"/>
    <property type="evidence" value="ECO:0007669"/>
    <property type="project" value="TreeGrafter"/>
</dbReference>
<dbReference type="NCBIfam" id="TIGR01730">
    <property type="entry name" value="RND_mfp"/>
    <property type="match status" value="1"/>
</dbReference>
<protein>
    <submittedName>
        <fullName evidence="5">RND family efflux transporter, MFP subunit</fullName>
    </submittedName>
</protein>
<dbReference type="PANTHER" id="PTHR30469">
    <property type="entry name" value="MULTIDRUG RESISTANCE PROTEIN MDTA"/>
    <property type="match status" value="1"/>
</dbReference>
<dbReference type="AlphaFoldDB" id="A0A1M7L7H0"/>
<evidence type="ECO:0000256" key="1">
    <source>
        <dbReference type="ARBA" id="ARBA00009477"/>
    </source>
</evidence>
<comment type="similarity">
    <text evidence="1">Belongs to the membrane fusion protein (MFP) (TC 8.A.1) family.</text>
</comment>
<dbReference type="Gene3D" id="2.40.420.20">
    <property type="match status" value="1"/>
</dbReference>
<dbReference type="SUPFAM" id="SSF111369">
    <property type="entry name" value="HlyD-like secretion proteins"/>
    <property type="match status" value="1"/>
</dbReference>
<accession>A0A1M7L7H0</accession>
<reference evidence="6" key="1">
    <citation type="submission" date="2016-11" db="EMBL/GenBank/DDBJ databases">
        <authorList>
            <person name="Varghese N."/>
            <person name="Submissions S."/>
        </authorList>
    </citation>
    <scope>NUCLEOTIDE SEQUENCE [LARGE SCALE GENOMIC DNA]</scope>
    <source>
        <strain evidence="6">ACAM 48</strain>
    </source>
</reference>
<feature type="domain" description="CzcB-like barrel-sandwich hybrid" evidence="4">
    <location>
        <begin position="61"/>
        <end position="188"/>
    </location>
</feature>
<dbReference type="Pfam" id="PF25954">
    <property type="entry name" value="Beta-barrel_RND_2"/>
    <property type="match status" value="1"/>
</dbReference>
<sequence>MQIKLYTLALLTAALLISCGEEKDKTTPDKKKAIKVSLSSPAEGISPFVTVSGKIEAVNSANLSTRMMGFINKIHVNIGDKVKKGQLLISINNSDLRAQLAQVNAKITEATAAYNNAEKDYQRFKALFEENSASRNELDDVTANYEMAKARLEAATQMKNETESQFAYVNIRAPFSGVITNKFAEEGTLANPGMPLLAMEAPGAFEVRATVPESEISSIQQGAPVKVLVKSIDKTIDGKVSEVGISAKNTGGQYPVKISLQETNADILSGMYVSIQFPIEKTKTSQAILIPESAIITRGDLKGIYTVSTQNTAVLRWIRTGRSYGDNIEVLSGLKAEEQYITDAEGKLYNGARLSVE</sequence>
<gene>
    <name evidence="5" type="ORF">SAMN05878281_1767</name>
</gene>
<proteinExistence type="inferred from homology"/>
<dbReference type="RefSeq" id="WP_079734899.1">
    <property type="nucleotide sequence ID" value="NZ_LT670848.1"/>
</dbReference>
<dbReference type="GO" id="GO:1990281">
    <property type="term" value="C:efflux pump complex"/>
    <property type="evidence" value="ECO:0007669"/>
    <property type="project" value="TreeGrafter"/>
</dbReference>
<feature type="domain" description="CusB-like beta-barrel" evidence="3">
    <location>
        <begin position="207"/>
        <end position="277"/>
    </location>
</feature>
<dbReference type="PROSITE" id="PS51257">
    <property type="entry name" value="PROKAR_LIPOPROTEIN"/>
    <property type="match status" value="1"/>
</dbReference>
<dbReference type="STRING" id="143223.SAMN05878281_1767"/>
<dbReference type="InterPro" id="IPR058792">
    <property type="entry name" value="Beta-barrel_RND_2"/>
</dbReference>
<dbReference type="Gene3D" id="2.40.30.170">
    <property type="match status" value="1"/>
</dbReference>
<evidence type="ECO:0000313" key="6">
    <source>
        <dbReference type="Proteomes" id="UP000190235"/>
    </source>
</evidence>
<dbReference type="OrthoDB" id="9806939at2"/>
<dbReference type="EMBL" id="LT670848">
    <property type="protein sequence ID" value="SHM73724.1"/>
    <property type="molecule type" value="Genomic_DNA"/>
</dbReference>
<keyword evidence="2" id="KW-0175">Coiled coil</keyword>
<dbReference type="InterPro" id="IPR006143">
    <property type="entry name" value="RND_pump_MFP"/>
</dbReference>
<dbReference type="Pfam" id="PF25973">
    <property type="entry name" value="BSH_CzcB"/>
    <property type="match status" value="1"/>
</dbReference>
<name>A0A1M7L7H0_9FLAO</name>
<evidence type="ECO:0000313" key="5">
    <source>
        <dbReference type="EMBL" id="SHM73724.1"/>
    </source>
</evidence>
<evidence type="ECO:0000259" key="4">
    <source>
        <dbReference type="Pfam" id="PF25973"/>
    </source>
</evidence>
<keyword evidence="6" id="KW-1185">Reference proteome</keyword>
<dbReference type="Gene3D" id="1.10.287.470">
    <property type="entry name" value="Helix hairpin bin"/>
    <property type="match status" value="1"/>
</dbReference>
<evidence type="ECO:0000259" key="3">
    <source>
        <dbReference type="Pfam" id="PF25954"/>
    </source>
</evidence>
<dbReference type="Proteomes" id="UP000190235">
    <property type="component" value="Chromosome I"/>
</dbReference>
<dbReference type="PANTHER" id="PTHR30469:SF15">
    <property type="entry name" value="HLYD FAMILY OF SECRETION PROTEINS"/>
    <property type="match status" value="1"/>
</dbReference>
<evidence type="ECO:0000256" key="2">
    <source>
        <dbReference type="SAM" id="Coils"/>
    </source>
</evidence>
<organism evidence="5 6">
    <name type="scientific">Salegentibacter salegens</name>
    <dbReference type="NCBI Taxonomy" id="143223"/>
    <lineage>
        <taxon>Bacteria</taxon>
        <taxon>Pseudomonadati</taxon>
        <taxon>Bacteroidota</taxon>
        <taxon>Flavobacteriia</taxon>
        <taxon>Flavobacteriales</taxon>
        <taxon>Flavobacteriaceae</taxon>
        <taxon>Salegentibacter</taxon>
    </lineage>
</organism>
<dbReference type="InterPro" id="IPR058647">
    <property type="entry name" value="BSH_CzcB-like"/>
</dbReference>